<evidence type="ECO:0000256" key="3">
    <source>
        <dbReference type="PROSITE-ProRule" id="PRU00023"/>
    </source>
</evidence>
<dbReference type="InterPro" id="IPR050776">
    <property type="entry name" value="Ank_Repeat/CDKN_Inhibitor"/>
</dbReference>
<dbReference type="InterPro" id="IPR002110">
    <property type="entry name" value="Ankyrin_rpt"/>
</dbReference>
<sequence length="160" mass="17809">MSLDSETDDTTEQRRIGLKAYIAAIYGHHEILDKLLDEFDVTLYSDELTGMMPIHAAAAWGNPKCLEVLIRHGCNVNQMDSMNCSPVHHAARNGHSDTVEWLIKNGANLLELNLFGQKPADLALANHFPDLADVIRREAKKQIKNLESKTLHPGDSIELA</sequence>
<dbReference type="AlphaFoldDB" id="A0AA85G9Z3"/>
<keyword evidence="2 3" id="KW-0040">ANK repeat</keyword>
<proteinExistence type="predicted"/>
<protein>
    <submittedName>
        <fullName evidence="5">Uncharacterized protein</fullName>
    </submittedName>
</protein>
<reference evidence="4" key="1">
    <citation type="submission" date="2022-06" db="EMBL/GenBank/DDBJ databases">
        <authorList>
            <person name="Berger JAMES D."/>
            <person name="Berger JAMES D."/>
        </authorList>
    </citation>
    <scope>NUCLEOTIDE SEQUENCE [LARGE SCALE GENOMIC DNA]</scope>
</reference>
<dbReference type="PANTHER" id="PTHR24201">
    <property type="entry name" value="ANK_REP_REGION DOMAIN-CONTAINING PROTEIN"/>
    <property type="match status" value="1"/>
</dbReference>
<accession>A0AA85G9Z3</accession>
<evidence type="ECO:0000256" key="1">
    <source>
        <dbReference type="ARBA" id="ARBA00022737"/>
    </source>
</evidence>
<dbReference type="WBParaSite" id="SRDH1_87370.1">
    <property type="protein sequence ID" value="SRDH1_87370.1"/>
    <property type="gene ID" value="SRDH1_87370"/>
</dbReference>
<feature type="repeat" description="ANK" evidence="3">
    <location>
        <begin position="82"/>
        <end position="114"/>
    </location>
</feature>
<reference evidence="5" key="2">
    <citation type="submission" date="2023-11" db="UniProtKB">
        <authorList>
            <consortium name="WormBaseParasite"/>
        </authorList>
    </citation>
    <scope>IDENTIFICATION</scope>
</reference>
<dbReference type="Pfam" id="PF12796">
    <property type="entry name" value="Ank_2"/>
    <property type="match status" value="1"/>
</dbReference>
<dbReference type="PROSITE" id="PS50297">
    <property type="entry name" value="ANK_REP_REGION"/>
    <property type="match status" value="2"/>
</dbReference>
<dbReference type="Gene3D" id="1.25.40.20">
    <property type="entry name" value="Ankyrin repeat-containing domain"/>
    <property type="match status" value="1"/>
</dbReference>
<dbReference type="SUPFAM" id="SSF48403">
    <property type="entry name" value="Ankyrin repeat"/>
    <property type="match status" value="1"/>
</dbReference>
<keyword evidence="4" id="KW-1185">Reference proteome</keyword>
<evidence type="ECO:0000313" key="5">
    <source>
        <dbReference type="WBParaSite" id="SRDH1_87370.1"/>
    </source>
</evidence>
<evidence type="ECO:0000313" key="4">
    <source>
        <dbReference type="Proteomes" id="UP000050792"/>
    </source>
</evidence>
<dbReference type="SMART" id="SM00248">
    <property type="entry name" value="ANK"/>
    <property type="match status" value="3"/>
</dbReference>
<keyword evidence="1" id="KW-0677">Repeat</keyword>
<dbReference type="InterPro" id="IPR036770">
    <property type="entry name" value="Ankyrin_rpt-contain_sf"/>
</dbReference>
<dbReference type="Proteomes" id="UP000050792">
    <property type="component" value="Unassembled WGS sequence"/>
</dbReference>
<feature type="repeat" description="ANK" evidence="3">
    <location>
        <begin position="49"/>
        <end position="81"/>
    </location>
</feature>
<name>A0AA85G9Z3_9TREM</name>
<organism evidence="4 5">
    <name type="scientific">Schistosoma rodhaini</name>
    <dbReference type="NCBI Taxonomy" id="6188"/>
    <lineage>
        <taxon>Eukaryota</taxon>
        <taxon>Metazoa</taxon>
        <taxon>Spiralia</taxon>
        <taxon>Lophotrochozoa</taxon>
        <taxon>Platyhelminthes</taxon>
        <taxon>Trematoda</taxon>
        <taxon>Digenea</taxon>
        <taxon>Strigeidida</taxon>
        <taxon>Schistosomatoidea</taxon>
        <taxon>Schistosomatidae</taxon>
        <taxon>Schistosoma</taxon>
    </lineage>
</organism>
<evidence type="ECO:0000256" key="2">
    <source>
        <dbReference type="ARBA" id="ARBA00023043"/>
    </source>
</evidence>
<dbReference type="PROSITE" id="PS50088">
    <property type="entry name" value="ANK_REPEAT"/>
    <property type="match status" value="2"/>
</dbReference>